<dbReference type="Proteomes" id="UP000027138">
    <property type="component" value="Unassembled WGS sequence"/>
</dbReference>
<evidence type="ECO:0000313" key="4">
    <source>
        <dbReference type="EMBL" id="KDP32117.1"/>
    </source>
</evidence>
<dbReference type="FunFam" id="1.25.40.10:FF:000090">
    <property type="entry name" value="Pentatricopeptide repeat-containing protein, chloroplastic"/>
    <property type="match status" value="1"/>
</dbReference>
<dbReference type="OrthoDB" id="751155at2759"/>
<feature type="repeat" description="PPR" evidence="3">
    <location>
        <begin position="263"/>
        <end position="297"/>
    </location>
</feature>
<dbReference type="AlphaFoldDB" id="A0A067K7L8"/>
<name>A0A067K7L8_JATCU</name>
<dbReference type="Pfam" id="PF12854">
    <property type="entry name" value="PPR_1"/>
    <property type="match status" value="1"/>
</dbReference>
<organism evidence="4 5">
    <name type="scientific">Jatropha curcas</name>
    <name type="common">Barbados nut</name>
    <dbReference type="NCBI Taxonomy" id="180498"/>
    <lineage>
        <taxon>Eukaryota</taxon>
        <taxon>Viridiplantae</taxon>
        <taxon>Streptophyta</taxon>
        <taxon>Embryophyta</taxon>
        <taxon>Tracheophyta</taxon>
        <taxon>Spermatophyta</taxon>
        <taxon>Magnoliopsida</taxon>
        <taxon>eudicotyledons</taxon>
        <taxon>Gunneridae</taxon>
        <taxon>Pentapetalae</taxon>
        <taxon>rosids</taxon>
        <taxon>fabids</taxon>
        <taxon>Malpighiales</taxon>
        <taxon>Euphorbiaceae</taxon>
        <taxon>Crotonoideae</taxon>
        <taxon>Jatropheae</taxon>
        <taxon>Jatropha</taxon>
    </lineage>
</organism>
<dbReference type="InterPro" id="IPR046848">
    <property type="entry name" value="E_motif"/>
</dbReference>
<feature type="repeat" description="PPR" evidence="3">
    <location>
        <begin position="130"/>
        <end position="164"/>
    </location>
</feature>
<dbReference type="NCBIfam" id="TIGR00756">
    <property type="entry name" value="PPR"/>
    <property type="match status" value="6"/>
</dbReference>
<sequence length="741" mass="83283">MRNFSCYEKPVTTITETAKKLREHPELIKLNNQLANITRSSQYNDALHLFDKIRSPLYQHLKPDQYTLSITLTACANIPNIKFGDKLHAHAIKSGLRSFLHVANPLLSLYAKAKDIVSVKWVFDEIENPDVYSYTTLLSSSTKMGHVDYACEVFDKMPNRDLAVWNAIITGCMESGNEEIGFSLFKDMCRFGVRHDNYSFAKVLSGCDLAMVDFGMQVHSLVIKTGYMIRTSVVNALITMYFKSENILDAYLVFAETEYLAHDQITYNVMIDGLLSMGKFEEALIMFRKMLETCLRPTELTFLSFMSSILYTEVGHQIHVQAIKMGFEGRTSFSNATISMYSRCGDLSAAYMVFKQLERKDLVSWNTMISSYAQVNLSNSAISTYLEMQRIGMEPDEFTFGSLLTSSELTETVEMIHAVLLRNSLISNIQISNALVSAYSKHGNMKQAYQIFCDVTYRNLISWNAIISGFLSNGLPIQGLERFSELLMLEFRPNEYTLSIILSICAGISALRLGKQVHGYILSLGFSSKASLSNALITMYAKCGLIDWSSKVFNAMTTRDLVSWNALISACAQNGKGSEAVYWFESMLYPCGVKPDDATFKIILSACSHAGLVDDGIRIFNSMTDKYGVVPGVDHFSCIVDLLGRAGYFDEVERIIKSEHFEAHPNIWWTLLSACAAHGNLKLGRLVAGFLLEIEHDKPSVYVLLSNMYAAAGQWEEAAKLRHLMDNTRAMKQTGYSWISP</sequence>
<dbReference type="GO" id="GO:0003723">
    <property type="term" value="F:RNA binding"/>
    <property type="evidence" value="ECO:0007669"/>
    <property type="project" value="InterPro"/>
</dbReference>
<dbReference type="InterPro" id="IPR002885">
    <property type="entry name" value="PPR_rpt"/>
</dbReference>
<feature type="repeat" description="PPR" evidence="3">
    <location>
        <begin position="560"/>
        <end position="595"/>
    </location>
</feature>
<dbReference type="PANTHER" id="PTHR47926">
    <property type="entry name" value="PENTATRICOPEPTIDE REPEAT-CONTAINING PROTEIN"/>
    <property type="match status" value="1"/>
</dbReference>
<protein>
    <recommendedName>
        <fullName evidence="6">Pentacotripeptide-repeat region of PRORP domain-containing protein</fullName>
    </recommendedName>
</protein>
<evidence type="ECO:0008006" key="6">
    <source>
        <dbReference type="Google" id="ProtNLM"/>
    </source>
</evidence>
<dbReference type="GO" id="GO:0009451">
    <property type="term" value="P:RNA modification"/>
    <property type="evidence" value="ECO:0007669"/>
    <property type="project" value="InterPro"/>
</dbReference>
<evidence type="ECO:0000313" key="5">
    <source>
        <dbReference type="Proteomes" id="UP000027138"/>
    </source>
</evidence>
<feature type="repeat" description="PPR" evidence="3">
    <location>
        <begin position="596"/>
        <end position="631"/>
    </location>
</feature>
<dbReference type="Pfam" id="PF13041">
    <property type="entry name" value="PPR_2"/>
    <property type="match status" value="3"/>
</dbReference>
<dbReference type="FunFam" id="1.25.40.10:FF:001174">
    <property type="entry name" value="Pentatricopeptide repeat-containing protein At3g49740"/>
    <property type="match status" value="1"/>
</dbReference>
<dbReference type="InterPro" id="IPR011990">
    <property type="entry name" value="TPR-like_helical_dom_sf"/>
</dbReference>
<reference evidence="4 5" key="1">
    <citation type="journal article" date="2014" name="PLoS ONE">
        <title>Global Analysis of Gene Expression Profiles in Physic Nut (Jatropha curcas L.) Seedlings Exposed to Salt Stress.</title>
        <authorList>
            <person name="Zhang L."/>
            <person name="Zhang C."/>
            <person name="Wu P."/>
            <person name="Chen Y."/>
            <person name="Li M."/>
            <person name="Jiang H."/>
            <person name="Wu G."/>
        </authorList>
    </citation>
    <scope>NUCLEOTIDE SEQUENCE [LARGE SCALE GENOMIC DNA]</scope>
    <source>
        <strain evidence="5">cv. GZQX0401</strain>
        <tissue evidence="4">Young leaves</tissue>
    </source>
</reference>
<dbReference type="PROSITE" id="PS51375">
    <property type="entry name" value="PPR"/>
    <property type="match status" value="6"/>
</dbReference>
<dbReference type="InterPro" id="IPR046960">
    <property type="entry name" value="PPR_At4g14850-like_plant"/>
</dbReference>
<evidence type="ECO:0000256" key="3">
    <source>
        <dbReference type="PROSITE-ProRule" id="PRU00708"/>
    </source>
</evidence>
<evidence type="ECO:0000256" key="2">
    <source>
        <dbReference type="ARBA" id="ARBA00061659"/>
    </source>
</evidence>
<gene>
    <name evidence="4" type="ORF">JCGZ_12578</name>
</gene>
<dbReference type="EMBL" id="KK914593">
    <property type="protein sequence ID" value="KDP32117.1"/>
    <property type="molecule type" value="Genomic_DNA"/>
</dbReference>
<feature type="repeat" description="PPR" evidence="3">
    <location>
        <begin position="361"/>
        <end position="395"/>
    </location>
</feature>
<keyword evidence="5" id="KW-1185">Reference proteome</keyword>
<feature type="repeat" description="PPR" evidence="3">
    <location>
        <begin position="459"/>
        <end position="493"/>
    </location>
</feature>
<keyword evidence="1" id="KW-0677">Repeat</keyword>
<evidence type="ECO:0000256" key="1">
    <source>
        <dbReference type="ARBA" id="ARBA00022737"/>
    </source>
</evidence>
<comment type="similarity">
    <text evidence="2">Belongs to the PPR family. PCMP-E subfamily.</text>
</comment>
<accession>A0A067K7L8</accession>
<proteinExistence type="inferred from homology"/>
<dbReference type="Gene3D" id="1.25.40.10">
    <property type="entry name" value="Tetratricopeptide repeat domain"/>
    <property type="match status" value="5"/>
</dbReference>
<dbReference type="FunFam" id="1.25.40.10:FF:000196">
    <property type="entry name" value="Pentatricopeptide repeat-containing protein At4g14850"/>
    <property type="match status" value="1"/>
</dbReference>
<dbReference type="Pfam" id="PF01535">
    <property type="entry name" value="PPR"/>
    <property type="match status" value="4"/>
</dbReference>
<dbReference type="Pfam" id="PF20431">
    <property type="entry name" value="E_motif"/>
    <property type="match status" value="1"/>
</dbReference>